<name>E3M0U1_CAERE</name>
<keyword evidence="1" id="KW-0732">Signal</keyword>
<proteinExistence type="predicted"/>
<dbReference type="FunCoup" id="E3M0U1">
    <property type="interactions" value="2"/>
</dbReference>
<dbReference type="eggNOG" id="ENOG502TGRV">
    <property type="taxonomic scope" value="Eukaryota"/>
</dbReference>
<dbReference type="AlphaFoldDB" id="E3M0U1"/>
<organism evidence="4">
    <name type="scientific">Caenorhabditis remanei</name>
    <name type="common">Caenorhabditis vulgaris</name>
    <dbReference type="NCBI Taxonomy" id="31234"/>
    <lineage>
        <taxon>Eukaryota</taxon>
        <taxon>Metazoa</taxon>
        <taxon>Ecdysozoa</taxon>
        <taxon>Nematoda</taxon>
        <taxon>Chromadorea</taxon>
        <taxon>Rhabditida</taxon>
        <taxon>Rhabditina</taxon>
        <taxon>Rhabditomorpha</taxon>
        <taxon>Rhabditoidea</taxon>
        <taxon>Rhabditidae</taxon>
        <taxon>Peloderinae</taxon>
        <taxon>Caenorhabditis</taxon>
    </lineage>
</organism>
<protein>
    <recommendedName>
        <fullName evidence="2">Receptor L-domain domain-containing protein</fullName>
    </recommendedName>
</protein>
<dbReference type="PANTHER" id="PTHR21662:SF6">
    <property type="entry name" value="RECEPTOR L-DOMAIN DOMAIN-CONTAINING PROTEIN"/>
    <property type="match status" value="1"/>
</dbReference>
<accession>E3M0U1</accession>
<dbReference type="STRING" id="31234.E3M0U1"/>
<feature type="domain" description="Receptor L-domain" evidence="2">
    <location>
        <begin position="218"/>
        <end position="330"/>
    </location>
</feature>
<dbReference type="InterPro" id="IPR000494">
    <property type="entry name" value="Rcpt_L-dom"/>
</dbReference>
<gene>
    <name evidence="3" type="ORF">CRE_06417</name>
</gene>
<reference evidence="3" key="1">
    <citation type="submission" date="2007-07" db="EMBL/GenBank/DDBJ databases">
        <title>PCAP assembly of the Caenorhabditis remanei genome.</title>
        <authorList>
            <consortium name="The Caenorhabditis remanei Sequencing Consortium"/>
            <person name="Wilson R.K."/>
        </authorList>
    </citation>
    <scope>NUCLEOTIDE SEQUENCE [LARGE SCALE GENOMIC DNA]</scope>
    <source>
        <strain evidence="3">PB4641</strain>
    </source>
</reference>
<evidence type="ECO:0000259" key="2">
    <source>
        <dbReference type="Pfam" id="PF01030"/>
    </source>
</evidence>
<sequence length="522" mass="59745">MERRNILILLSILISPISSDFSSDLEKVTQVYNCDPYCTFNESEITSKTIALFPKDCYAVCGILVFNENTDIEKSEIKTLFKGMTTLFGSLRFENTRFQNFDFFSVDPETHIFDFYCATCKFIMYLRNQIKFIPVGLSIVNNSKLTNIDFLENLFLSTDRLTNECTLSIENNPKLDVSDLCQDRKYKHMFELKTIGNFKDCGCRGDTITLENMESFQNCTILNGGLILSYIDTDTQLTSLSRVSLVRGDVEIQKTNFKNLSFLKNLKRILVKHGLTNEKVVLNIHDNSEMIRFGIPSLTSLYDVLDGPFIMNLENLHSEFCLTFEEVQFFLENYVSFNKIHAKFCPGAESIMIDDMERRVCQFKNMKTLAKSCIFIYGTVVIDSGDEEYVYKLESLETIFGSIVIKNTKLENLNFLEKLRFIASLEDGYVMEILSNQNLTTAYFPDLGNIISQGNRYVVLNDNPLLITDDCVIFPITYQTNVAFIGNNCENSIANGYKSETISFSMFIGTFGLWSLAMKHLV</sequence>
<dbReference type="InterPro" id="IPR036941">
    <property type="entry name" value="Rcpt_L-dom_sf"/>
</dbReference>
<feature type="chain" id="PRO_5003175857" description="Receptor L-domain domain-containing protein" evidence="1">
    <location>
        <begin position="20"/>
        <end position="522"/>
    </location>
</feature>
<dbReference type="Gene3D" id="3.80.20.20">
    <property type="entry name" value="Receptor L-domain"/>
    <property type="match status" value="2"/>
</dbReference>
<evidence type="ECO:0000313" key="3">
    <source>
        <dbReference type="EMBL" id="EFO88881.1"/>
    </source>
</evidence>
<dbReference type="Pfam" id="PF01030">
    <property type="entry name" value="Recep_L_domain"/>
    <property type="match status" value="2"/>
</dbReference>
<evidence type="ECO:0000313" key="4">
    <source>
        <dbReference type="Proteomes" id="UP000008281"/>
    </source>
</evidence>
<feature type="signal peptide" evidence="1">
    <location>
        <begin position="1"/>
        <end position="19"/>
    </location>
</feature>
<dbReference type="SUPFAM" id="SSF52058">
    <property type="entry name" value="L domain-like"/>
    <property type="match status" value="3"/>
</dbReference>
<dbReference type="HOGENOM" id="CLU_028064_2_0_1"/>
<dbReference type="Proteomes" id="UP000008281">
    <property type="component" value="Unassembled WGS sequence"/>
</dbReference>
<dbReference type="PANTHER" id="PTHR21662">
    <property type="entry name" value="RECEPTOR PROTEIN-TYROSINE KINASE"/>
    <property type="match status" value="1"/>
</dbReference>
<evidence type="ECO:0000256" key="1">
    <source>
        <dbReference type="SAM" id="SignalP"/>
    </source>
</evidence>
<keyword evidence="4" id="KW-1185">Reference proteome</keyword>
<dbReference type="OMA" id="NWTENSE"/>
<feature type="domain" description="Receptor L-domain" evidence="2">
    <location>
        <begin position="373"/>
        <end position="469"/>
    </location>
</feature>
<dbReference type="OrthoDB" id="5869109at2759"/>
<dbReference type="EMBL" id="DS268421">
    <property type="protein sequence ID" value="EFO88881.1"/>
    <property type="molecule type" value="Genomic_DNA"/>
</dbReference>
<dbReference type="InParanoid" id="E3M0U1"/>
<dbReference type="InterPro" id="IPR053079">
    <property type="entry name" value="SPS2_domain"/>
</dbReference>